<dbReference type="EMBL" id="KN838793">
    <property type="protein sequence ID" value="KIJ94443.1"/>
    <property type="molecule type" value="Genomic_DNA"/>
</dbReference>
<keyword evidence="2" id="KW-0812">Transmembrane</keyword>
<sequence length="706" mass="77885">MAELKPKLVHRPTSATLLHQPTDPSSSQPDDGPSVPPSQHPTGQDGEEIIHRPGSGPSIQDVLSLAAITIMLAWPWAFFGAVWIRGGVQLSNHMAKVVTDNPHATTYFVTLICSIISMITGALFSLAIIRFAQELVTHYTPTRPFHLRVLLAFRHQTWPWGKSVKKAKYLIHRNRWWPAVLLIVCILTFPHLISSTASLLSPITFNRTADLTGTEIDFSGVNCQDWFNSNNLSNNCDYALYKNVPYTNCLGENQMVDVLESGRGNILELLTDNTQSLTFSQLGGGGGLHFLGPIRGILPIGPNGVPAFNTLQRSPLSDPKIMAGVVSYDYALKHQGLTSNVSCSYSSGRALRYTSLDPPNYPVFAVSYNASCFDQHELEVLPPGVGSYKSAWGNNTMAYWACQSATNADSYSIYLSGNVNYLQTIGNITCSVNPIQTAIYPVTYNSTTNILTVGQPTPESHADITFPNLLPYALNALGEVVSEGQNFEANLVAESVLTFAYKFFNVSLHANLSTEYLWLFERMIQGILEYEATYIRLLYSTVDSRPPNCTRTVTGSVNYLVVGWFVSRANIGFLIPITIINGAAFVALVIAMWIAWTNGHILHPFQSRPVTIAEDGVDDEEEIPNEWALAITYHPTTVFKEFYTKYVKPMVEGGENAVKHFVEKSAEPLGAGPTHSRQQQDIAPADDRPHQDIAPADDRLQENVAR</sequence>
<evidence type="ECO:0000256" key="2">
    <source>
        <dbReference type="SAM" id="Phobius"/>
    </source>
</evidence>
<dbReference type="AlphaFoldDB" id="A0A0C9WZQ0"/>
<feature type="transmembrane region" description="Helical" evidence="2">
    <location>
        <begin position="104"/>
        <end position="129"/>
    </location>
</feature>
<reference evidence="4" key="2">
    <citation type="submission" date="2015-01" db="EMBL/GenBank/DDBJ databases">
        <title>Evolutionary Origins and Diversification of the Mycorrhizal Mutualists.</title>
        <authorList>
            <consortium name="DOE Joint Genome Institute"/>
            <consortium name="Mycorrhizal Genomics Consortium"/>
            <person name="Kohler A."/>
            <person name="Kuo A."/>
            <person name="Nagy L.G."/>
            <person name="Floudas D."/>
            <person name="Copeland A."/>
            <person name="Barry K.W."/>
            <person name="Cichocki N."/>
            <person name="Veneault-Fourrey C."/>
            <person name="LaButti K."/>
            <person name="Lindquist E.A."/>
            <person name="Lipzen A."/>
            <person name="Lundell T."/>
            <person name="Morin E."/>
            <person name="Murat C."/>
            <person name="Riley R."/>
            <person name="Ohm R."/>
            <person name="Sun H."/>
            <person name="Tunlid A."/>
            <person name="Henrissat B."/>
            <person name="Grigoriev I.V."/>
            <person name="Hibbett D.S."/>
            <person name="Martin F."/>
        </authorList>
    </citation>
    <scope>NUCLEOTIDE SEQUENCE [LARGE SCALE GENOMIC DNA]</scope>
    <source>
        <strain evidence="4">LaAM-08-1</strain>
    </source>
</reference>
<evidence type="ECO:0000313" key="4">
    <source>
        <dbReference type="Proteomes" id="UP000054477"/>
    </source>
</evidence>
<gene>
    <name evidence="3" type="ORF">K443DRAFT_12109</name>
</gene>
<proteinExistence type="predicted"/>
<evidence type="ECO:0000313" key="3">
    <source>
        <dbReference type="EMBL" id="KIJ94443.1"/>
    </source>
</evidence>
<keyword evidence="2" id="KW-0472">Membrane</keyword>
<dbReference type="STRING" id="1095629.A0A0C9WZQ0"/>
<accession>A0A0C9WZQ0</accession>
<protein>
    <submittedName>
        <fullName evidence="3">Uncharacterized protein</fullName>
    </submittedName>
</protein>
<feature type="compositionally biased region" description="Low complexity" evidence="1">
    <location>
        <begin position="20"/>
        <end position="33"/>
    </location>
</feature>
<feature type="transmembrane region" description="Helical" evidence="2">
    <location>
        <begin position="176"/>
        <end position="193"/>
    </location>
</feature>
<dbReference type="HOGENOM" id="CLU_016816_0_0_1"/>
<feature type="region of interest" description="Disordered" evidence="1">
    <location>
        <begin position="666"/>
        <end position="706"/>
    </location>
</feature>
<keyword evidence="2" id="KW-1133">Transmembrane helix</keyword>
<feature type="transmembrane region" description="Helical" evidence="2">
    <location>
        <begin position="573"/>
        <end position="596"/>
    </location>
</feature>
<evidence type="ECO:0000256" key="1">
    <source>
        <dbReference type="SAM" id="MobiDB-lite"/>
    </source>
</evidence>
<feature type="transmembrane region" description="Helical" evidence="2">
    <location>
        <begin position="62"/>
        <end position="84"/>
    </location>
</feature>
<feature type="compositionally biased region" description="Basic and acidic residues" evidence="1">
    <location>
        <begin position="685"/>
        <end position="706"/>
    </location>
</feature>
<organism evidence="3 4">
    <name type="scientific">Laccaria amethystina LaAM-08-1</name>
    <dbReference type="NCBI Taxonomy" id="1095629"/>
    <lineage>
        <taxon>Eukaryota</taxon>
        <taxon>Fungi</taxon>
        <taxon>Dikarya</taxon>
        <taxon>Basidiomycota</taxon>
        <taxon>Agaricomycotina</taxon>
        <taxon>Agaricomycetes</taxon>
        <taxon>Agaricomycetidae</taxon>
        <taxon>Agaricales</taxon>
        <taxon>Agaricineae</taxon>
        <taxon>Hydnangiaceae</taxon>
        <taxon>Laccaria</taxon>
    </lineage>
</organism>
<reference evidence="3 4" key="1">
    <citation type="submission" date="2014-04" db="EMBL/GenBank/DDBJ databases">
        <authorList>
            <consortium name="DOE Joint Genome Institute"/>
            <person name="Kuo A."/>
            <person name="Kohler A."/>
            <person name="Nagy L.G."/>
            <person name="Floudas D."/>
            <person name="Copeland A."/>
            <person name="Barry K.W."/>
            <person name="Cichocki N."/>
            <person name="Veneault-Fourrey C."/>
            <person name="LaButti K."/>
            <person name="Lindquist E.A."/>
            <person name="Lipzen A."/>
            <person name="Lundell T."/>
            <person name="Morin E."/>
            <person name="Murat C."/>
            <person name="Sun H."/>
            <person name="Tunlid A."/>
            <person name="Henrissat B."/>
            <person name="Grigoriev I.V."/>
            <person name="Hibbett D.S."/>
            <person name="Martin F."/>
            <person name="Nordberg H.P."/>
            <person name="Cantor M.N."/>
            <person name="Hua S.X."/>
        </authorList>
    </citation>
    <scope>NUCLEOTIDE SEQUENCE [LARGE SCALE GENOMIC DNA]</scope>
    <source>
        <strain evidence="3 4">LaAM-08-1</strain>
    </source>
</reference>
<dbReference type="Proteomes" id="UP000054477">
    <property type="component" value="Unassembled WGS sequence"/>
</dbReference>
<feature type="region of interest" description="Disordered" evidence="1">
    <location>
        <begin position="1"/>
        <end position="53"/>
    </location>
</feature>
<dbReference type="OrthoDB" id="3351168at2759"/>
<name>A0A0C9WZQ0_9AGAR</name>
<keyword evidence="4" id="KW-1185">Reference proteome</keyword>